<dbReference type="Proteomes" id="UP000316726">
    <property type="component" value="Chromosome 6"/>
</dbReference>
<dbReference type="SUPFAM" id="SSF56672">
    <property type="entry name" value="DNA/RNA polymerases"/>
    <property type="match status" value="1"/>
</dbReference>
<feature type="domain" description="DNA-directed DNA polymerase family A palm" evidence="2">
    <location>
        <begin position="555"/>
        <end position="767"/>
    </location>
</feature>
<dbReference type="AlphaFoldDB" id="A0A5B8MNZ5"/>
<evidence type="ECO:0000256" key="1">
    <source>
        <dbReference type="SAM" id="MobiDB-lite"/>
    </source>
</evidence>
<dbReference type="GO" id="GO:0003887">
    <property type="term" value="F:DNA-directed DNA polymerase activity"/>
    <property type="evidence" value="ECO:0007669"/>
    <property type="project" value="InterPro"/>
</dbReference>
<protein>
    <submittedName>
        <fullName evidence="3">DNA polymerase</fullName>
    </submittedName>
</protein>
<feature type="region of interest" description="Disordered" evidence="1">
    <location>
        <begin position="38"/>
        <end position="63"/>
    </location>
</feature>
<dbReference type="PRINTS" id="PR00868">
    <property type="entry name" value="DNAPOLI"/>
</dbReference>
<feature type="region of interest" description="Disordered" evidence="1">
    <location>
        <begin position="83"/>
        <end position="120"/>
    </location>
</feature>
<dbReference type="PANTHER" id="PTHR10133:SF62">
    <property type="entry name" value="DNA POLYMERASE THETA"/>
    <property type="match status" value="1"/>
</dbReference>
<dbReference type="PANTHER" id="PTHR10133">
    <property type="entry name" value="DNA POLYMERASE I"/>
    <property type="match status" value="1"/>
</dbReference>
<dbReference type="GO" id="GO:0006261">
    <property type="term" value="P:DNA-templated DNA replication"/>
    <property type="evidence" value="ECO:0007669"/>
    <property type="project" value="InterPro"/>
</dbReference>
<dbReference type="FunFam" id="1.10.150.20:FF:000002">
    <property type="entry name" value="DNA polymerase I"/>
    <property type="match status" value="1"/>
</dbReference>
<dbReference type="GO" id="GO:0006302">
    <property type="term" value="P:double-strand break repair"/>
    <property type="evidence" value="ECO:0007669"/>
    <property type="project" value="TreeGrafter"/>
</dbReference>
<keyword evidence="4" id="KW-1185">Reference proteome</keyword>
<dbReference type="EMBL" id="CP031039">
    <property type="protein sequence ID" value="QDZ22031.1"/>
    <property type="molecule type" value="Genomic_DNA"/>
</dbReference>
<sequence length="808" mass="89915">MPMERYKRRVLPPSSEKVEEWLKEVPLWRRNTNYAWHEGVAQKPNAREERDRGSVPASREEARDWEDVRLGDHLRELCQHFVVERPSSSRPPAPAPSKAKKKRRVSDGGIQVVDLSDPAGPSSAEAFSSLFSNSQEDLVLPAHFRDLSSRKNFDEFKQQLGSGVDYVFTLLLMAKAYGRGPPSAKWRSAGQYFTSSTGLGKDQKKVLKTKVGTSFSQLDPEGFLVGVCLKPASQRSGGSVDFLPICEAKACSAKVSEEVSVEERVKLFERFLRSPSHGHVCYDVQGVIRRVHTAGPSGLITHPKTKILDLKLISWLIEPGLVHDGVIESYGHGTLARHFGIEEACGCPVGGDPFSLVSHELEVSKAMAGVLYRQVTKLPTELVTFNMGVEMNVASVLANMGSFSYDLREIQRHEGKIRQTLNELEIEANALAGEEINVRSPSVLARIFYDVMRAPPMTSKTSRNQNPRSTDEARMQKLAKLNHPKISRLASIVLEYRKQAQVISKWIEADWIKSSGCSARDSSKVLLQSQWSQTSTATGRIASSNPNLQAVTKCELVRNAFSPSEEGKLFLALDYSQIEIRLLAHLSGDEKLCALLVAGGDIFENLAQSSWLKAVQQTSPSEKASARDQAKRVVYSIIYGTSAMALGQQLEMPVQRAQQLRKSFLSSFPRLQEFMSLVVSEARRNKYVETILKRRRYLRDITSSDRQARAAAERKAVNTVVQGSAADLIKVAMVRWSRMRKSTPEARSTKLMAMIHDELLFEVPKEAVHSQAKLLEEIMCGVFPNLKVPVVVNASSGSTWGSLKPLQL</sequence>
<organism evidence="3 4">
    <name type="scientific">Chloropicon primus</name>
    <dbReference type="NCBI Taxonomy" id="1764295"/>
    <lineage>
        <taxon>Eukaryota</taxon>
        <taxon>Viridiplantae</taxon>
        <taxon>Chlorophyta</taxon>
        <taxon>Chloropicophyceae</taxon>
        <taxon>Chloropicales</taxon>
        <taxon>Chloropicaceae</taxon>
        <taxon>Chloropicon</taxon>
    </lineage>
</organism>
<dbReference type="SMART" id="SM00482">
    <property type="entry name" value="POLAc"/>
    <property type="match status" value="1"/>
</dbReference>
<name>A0A5B8MNZ5_9CHLO</name>
<evidence type="ECO:0000313" key="4">
    <source>
        <dbReference type="Proteomes" id="UP000316726"/>
    </source>
</evidence>
<evidence type="ECO:0000313" key="3">
    <source>
        <dbReference type="EMBL" id="QDZ22031.1"/>
    </source>
</evidence>
<dbReference type="CDD" id="cd08638">
    <property type="entry name" value="DNA_pol_A_theta"/>
    <property type="match status" value="1"/>
</dbReference>
<gene>
    <name evidence="3" type="ORF">A3770_06p45490</name>
</gene>
<dbReference type="Gene3D" id="1.10.150.20">
    <property type="entry name" value="5' to 3' exonuclease, C-terminal subdomain"/>
    <property type="match status" value="1"/>
</dbReference>
<evidence type="ECO:0000259" key="2">
    <source>
        <dbReference type="SMART" id="SM00482"/>
    </source>
</evidence>
<dbReference type="GO" id="GO:0003677">
    <property type="term" value="F:DNA binding"/>
    <property type="evidence" value="ECO:0007669"/>
    <property type="project" value="InterPro"/>
</dbReference>
<dbReference type="Gene3D" id="1.20.1060.10">
    <property type="entry name" value="Taq DNA Polymerase, Chain T, domain 4"/>
    <property type="match status" value="1"/>
</dbReference>
<dbReference type="Gene3D" id="3.30.70.370">
    <property type="match status" value="1"/>
</dbReference>
<dbReference type="OrthoDB" id="2320933at2759"/>
<feature type="compositionally biased region" description="Basic and acidic residues" evidence="1">
    <location>
        <begin position="45"/>
        <end position="63"/>
    </location>
</feature>
<dbReference type="Pfam" id="PF00476">
    <property type="entry name" value="DNA_pol_A"/>
    <property type="match status" value="1"/>
</dbReference>
<dbReference type="STRING" id="1764295.A0A5B8MNZ5"/>
<reference evidence="3 4" key="1">
    <citation type="submission" date="2018-07" db="EMBL/GenBank/DDBJ databases">
        <title>The complete nuclear genome of the prasinophyte Chloropicon primus (CCMP1205).</title>
        <authorList>
            <person name="Pombert J.-F."/>
            <person name="Otis C."/>
            <person name="Turmel M."/>
            <person name="Lemieux C."/>
        </authorList>
    </citation>
    <scope>NUCLEOTIDE SEQUENCE [LARGE SCALE GENOMIC DNA]</scope>
    <source>
        <strain evidence="3 4">CCMP1205</strain>
    </source>
</reference>
<dbReference type="InterPro" id="IPR002298">
    <property type="entry name" value="DNA_polymerase_A"/>
</dbReference>
<dbReference type="InterPro" id="IPR043502">
    <property type="entry name" value="DNA/RNA_pol_sf"/>
</dbReference>
<accession>A0A5B8MNZ5</accession>
<proteinExistence type="predicted"/>
<dbReference type="InterPro" id="IPR001098">
    <property type="entry name" value="DNA-dir_DNA_pol_A_palm_dom"/>
</dbReference>